<keyword evidence="5 7" id="KW-1133">Transmembrane helix</keyword>
<evidence type="ECO:0000256" key="1">
    <source>
        <dbReference type="ARBA" id="ARBA00004141"/>
    </source>
</evidence>
<feature type="transmembrane region" description="Helical" evidence="7">
    <location>
        <begin position="139"/>
        <end position="162"/>
    </location>
</feature>
<comment type="similarity">
    <text evidence="2">Belongs to the UbiA prenyltransferase family.</text>
</comment>
<evidence type="ECO:0000313" key="9">
    <source>
        <dbReference type="Proteomes" id="UP000002384"/>
    </source>
</evidence>
<evidence type="ECO:0000256" key="2">
    <source>
        <dbReference type="ARBA" id="ARBA00005985"/>
    </source>
</evidence>
<reference evidence="9" key="1">
    <citation type="journal article" date="2011" name="MBio">
        <title>Novel metabolic attributes of the genus Cyanothece, comprising a group of unicellular nitrogen-fixing Cyanobacteria.</title>
        <authorList>
            <person name="Bandyopadhyay A."/>
            <person name="Elvitigala T."/>
            <person name="Welsh E."/>
            <person name="Stockel J."/>
            <person name="Liberton M."/>
            <person name="Min H."/>
            <person name="Sherman L.A."/>
            <person name="Pakrasi H.B."/>
        </authorList>
    </citation>
    <scope>NUCLEOTIDE SEQUENCE [LARGE SCALE GENOMIC DNA]</scope>
    <source>
        <strain evidence="9">PCC 7424</strain>
    </source>
</reference>
<dbReference type="PANTHER" id="PTHR43009:SF7">
    <property type="entry name" value="HOMOGENTISATE GERANYLGERANYLTRANSFERASE, CHLOROPLASTIC"/>
    <property type="match status" value="1"/>
</dbReference>
<evidence type="ECO:0000313" key="8">
    <source>
        <dbReference type="EMBL" id="ACK68476.1"/>
    </source>
</evidence>
<proteinExistence type="inferred from homology"/>
<dbReference type="eggNOG" id="COG0382">
    <property type="taxonomic scope" value="Bacteria"/>
</dbReference>
<feature type="transmembrane region" description="Helical" evidence="7">
    <location>
        <begin position="91"/>
        <end position="109"/>
    </location>
</feature>
<evidence type="ECO:0000256" key="6">
    <source>
        <dbReference type="ARBA" id="ARBA00023136"/>
    </source>
</evidence>
<name>B7K7Y8_GLOC7</name>
<evidence type="ECO:0000256" key="7">
    <source>
        <dbReference type="SAM" id="Phobius"/>
    </source>
</evidence>
<dbReference type="STRING" id="65393.PCC7424_0002"/>
<dbReference type="Proteomes" id="UP000002384">
    <property type="component" value="Chromosome"/>
</dbReference>
<evidence type="ECO:0000256" key="5">
    <source>
        <dbReference type="ARBA" id="ARBA00022989"/>
    </source>
</evidence>
<keyword evidence="3 8" id="KW-0808">Transferase</keyword>
<dbReference type="GO" id="GO:0004659">
    <property type="term" value="F:prenyltransferase activity"/>
    <property type="evidence" value="ECO:0007669"/>
    <property type="project" value="InterPro"/>
</dbReference>
<feature type="transmembrane region" description="Helical" evidence="7">
    <location>
        <begin position="246"/>
        <end position="262"/>
    </location>
</feature>
<evidence type="ECO:0000256" key="4">
    <source>
        <dbReference type="ARBA" id="ARBA00022692"/>
    </source>
</evidence>
<keyword evidence="9" id="KW-1185">Reference proteome</keyword>
<protein>
    <submittedName>
        <fullName evidence="8">UbiA prenyltransferase</fullName>
    </submittedName>
</protein>
<dbReference type="GO" id="GO:0016020">
    <property type="term" value="C:membrane"/>
    <property type="evidence" value="ECO:0007669"/>
    <property type="project" value="UniProtKB-SubCell"/>
</dbReference>
<dbReference type="OrthoDB" id="419081at2"/>
<feature type="transmembrane region" description="Helical" evidence="7">
    <location>
        <begin position="217"/>
        <end position="240"/>
    </location>
</feature>
<dbReference type="EMBL" id="CP001291">
    <property type="protein sequence ID" value="ACK68476.1"/>
    <property type="molecule type" value="Genomic_DNA"/>
</dbReference>
<dbReference type="CDD" id="cd13960">
    <property type="entry name" value="PT_UbiA_HPT1"/>
    <property type="match status" value="1"/>
</dbReference>
<dbReference type="HOGENOM" id="CLU_048963_2_0_3"/>
<keyword evidence="6 7" id="KW-0472">Membrane</keyword>
<comment type="subcellular location">
    <subcellularLocation>
        <location evidence="1">Membrane</location>
        <topology evidence="1">Multi-pass membrane protein</topology>
    </subcellularLocation>
</comment>
<feature type="transmembrane region" description="Helical" evidence="7">
    <location>
        <begin position="115"/>
        <end position="132"/>
    </location>
</feature>
<dbReference type="NCBIfam" id="NF009525">
    <property type="entry name" value="PRK12887.1"/>
    <property type="match status" value="1"/>
</dbReference>
<dbReference type="Gene3D" id="1.20.120.1780">
    <property type="entry name" value="UbiA prenyltransferase"/>
    <property type="match status" value="1"/>
</dbReference>
<gene>
    <name evidence="8" type="ordered locus">PCC7424_0002</name>
</gene>
<dbReference type="PANTHER" id="PTHR43009">
    <property type="entry name" value="HOMOGENTISATE SOLANESYLTRANSFERASE, CHLOROPLASTIC"/>
    <property type="match status" value="1"/>
</dbReference>
<dbReference type="KEGG" id="cyc:PCC7424_0002"/>
<feature type="transmembrane region" description="Helical" evidence="7">
    <location>
        <begin position="47"/>
        <end position="67"/>
    </location>
</feature>
<feature type="transmembrane region" description="Helical" evidence="7">
    <location>
        <begin position="174"/>
        <end position="196"/>
    </location>
</feature>
<accession>B7K7Y8</accession>
<dbReference type="Gene3D" id="1.10.357.140">
    <property type="entry name" value="UbiA prenyltransferase"/>
    <property type="match status" value="1"/>
</dbReference>
<keyword evidence="4 7" id="KW-0812">Transmembrane</keyword>
<organism evidence="8 9">
    <name type="scientific">Gloeothece citriformis (strain PCC 7424)</name>
    <name type="common">Cyanothece sp. (strain PCC 7424)</name>
    <dbReference type="NCBI Taxonomy" id="65393"/>
    <lineage>
        <taxon>Bacteria</taxon>
        <taxon>Bacillati</taxon>
        <taxon>Cyanobacteriota</taxon>
        <taxon>Cyanophyceae</taxon>
        <taxon>Oscillatoriophycideae</taxon>
        <taxon>Chroococcales</taxon>
        <taxon>Aphanothecaceae</taxon>
        <taxon>Gloeothece</taxon>
        <taxon>Gloeothece citriformis</taxon>
    </lineage>
</organism>
<dbReference type="Pfam" id="PF01040">
    <property type="entry name" value="UbiA"/>
    <property type="match status" value="1"/>
</dbReference>
<evidence type="ECO:0000256" key="3">
    <source>
        <dbReference type="ARBA" id="ARBA00022679"/>
    </source>
</evidence>
<dbReference type="InterPro" id="IPR044502">
    <property type="entry name" value="AtHST-like"/>
</dbReference>
<dbReference type="RefSeq" id="WP_012597427.1">
    <property type="nucleotide sequence ID" value="NC_011729.1"/>
</dbReference>
<dbReference type="InterPro" id="IPR044878">
    <property type="entry name" value="UbiA_sf"/>
</dbReference>
<dbReference type="AlphaFoldDB" id="B7K7Y8"/>
<dbReference type="InterPro" id="IPR000537">
    <property type="entry name" value="UbiA_prenyltransferase"/>
</dbReference>
<feature type="transmembrane region" description="Helical" evidence="7">
    <location>
        <begin position="21"/>
        <end position="41"/>
    </location>
</feature>
<sequence length="299" mass="33436">MSSIYTLWKFARPHTVIGTSLSVFALYLIAIAATNSLINLTNLGQTLGTLIACLCGNVYIVGLNQLFDAEIDKINKPNLPIASGELTQKQGIFIIIITGILSLIISAYLGKWLLITVAVSLLLGTAYSMPPIRLKRFPLLAAFCIFTVRGVVINLGLFLFFSKTLGGQEFLTPSVWTLTLFVLIFTVAIAIFKDVPDMEGDKKYKISTFTLLLGKELVFKIASSVIIICYLGMILAGMFWLPSVNSYFLVFSHVILLALLWLRSQNVDLEKRSGIRSFYQFIWKLFYLEYFFFTAACLL</sequence>